<keyword evidence="10 15" id="KW-1133">Transmembrane helix</keyword>
<proteinExistence type="inferred from homology"/>
<dbReference type="InParanoid" id="A0A6J2UY14"/>
<keyword evidence="9 15" id="KW-0812">Transmembrane</keyword>
<evidence type="ECO:0000256" key="15">
    <source>
        <dbReference type="SAM" id="Phobius"/>
    </source>
</evidence>
<dbReference type="NCBIfam" id="TIGR00879">
    <property type="entry name" value="SP"/>
    <property type="match status" value="1"/>
</dbReference>
<gene>
    <name evidence="18" type="primary">LOC115807223</name>
</gene>
<evidence type="ECO:0000256" key="12">
    <source>
        <dbReference type="ARBA" id="ARBA00029961"/>
    </source>
</evidence>
<evidence type="ECO:0000256" key="14">
    <source>
        <dbReference type="RuleBase" id="RU003346"/>
    </source>
</evidence>
<evidence type="ECO:0000256" key="13">
    <source>
        <dbReference type="ARBA" id="ARBA00031099"/>
    </source>
</evidence>
<dbReference type="InterPro" id="IPR003663">
    <property type="entry name" value="Sugar/inositol_transpt"/>
</dbReference>
<dbReference type="PANTHER" id="PTHR23503:SF54">
    <property type="entry name" value="MAJOR FACILITATOR SUPERFAMILY (MFS) PROFILE DOMAIN-CONTAINING PROTEIN"/>
    <property type="match status" value="1"/>
</dbReference>
<keyword evidence="11 15" id="KW-0472">Membrane</keyword>
<dbReference type="PROSITE" id="PS00217">
    <property type="entry name" value="SUGAR_TRANSPORT_2"/>
    <property type="match status" value="1"/>
</dbReference>
<keyword evidence="8" id="KW-0762">Sugar transport</keyword>
<evidence type="ECO:0000256" key="10">
    <source>
        <dbReference type="ARBA" id="ARBA00022989"/>
    </source>
</evidence>
<evidence type="ECO:0000256" key="8">
    <source>
        <dbReference type="ARBA" id="ARBA00022597"/>
    </source>
</evidence>
<evidence type="ECO:0000256" key="4">
    <source>
        <dbReference type="ARBA" id="ARBA00007004"/>
    </source>
</evidence>
<evidence type="ECO:0000256" key="3">
    <source>
        <dbReference type="ARBA" id="ARBA00004651"/>
    </source>
</evidence>
<dbReference type="RefSeq" id="XP_030623951.1">
    <property type="nucleotide sequence ID" value="XM_030768091.1"/>
</dbReference>
<evidence type="ECO:0000256" key="9">
    <source>
        <dbReference type="ARBA" id="ARBA00022692"/>
    </source>
</evidence>
<feature type="domain" description="Major facilitator superfamily (MFS) profile" evidence="16">
    <location>
        <begin position="18"/>
        <end position="462"/>
    </location>
</feature>
<dbReference type="GO" id="GO:1990539">
    <property type="term" value="P:fructose import across plasma membrane"/>
    <property type="evidence" value="ECO:0007669"/>
    <property type="project" value="UniProtKB-ARBA"/>
</dbReference>
<dbReference type="SUPFAM" id="SSF103473">
    <property type="entry name" value="MFS general substrate transporter"/>
    <property type="match status" value="1"/>
</dbReference>
<organism evidence="17 18">
    <name type="scientific">Chanos chanos</name>
    <name type="common">Milkfish</name>
    <name type="synonym">Mugil chanos</name>
    <dbReference type="NCBI Taxonomy" id="29144"/>
    <lineage>
        <taxon>Eukaryota</taxon>
        <taxon>Metazoa</taxon>
        <taxon>Chordata</taxon>
        <taxon>Craniata</taxon>
        <taxon>Vertebrata</taxon>
        <taxon>Euteleostomi</taxon>
        <taxon>Actinopterygii</taxon>
        <taxon>Neopterygii</taxon>
        <taxon>Teleostei</taxon>
        <taxon>Ostariophysi</taxon>
        <taxon>Gonorynchiformes</taxon>
        <taxon>Chanidae</taxon>
        <taxon>Chanos</taxon>
    </lineage>
</organism>
<feature type="transmembrane region" description="Helical" evidence="15">
    <location>
        <begin position="99"/>
        <end position="120"/>
    </location>
</feature>
<evidence type="ECO:0000259" key="16">
    <source>
        <dbReference type="PROSITE" id="PS50850"/>
    </source>
</evidence>
<dbReference type="InterPro" id="IPR036259">
    <property type="entry name" value="MFS_trans_sf"/>
</dbReference>
<evidence type="ECO:0000256" key="2">
    <source>
        <dbReference type="ARBA" id="ARBA00004135"/>
    </source>
</evidence>
<dbReference type="GO" id="GO:0042383">
    <property type="term" value="C:sarcolemma"/>
    <property type="evidence" value="ECO:0007669"/>
    <property type="project" value="UniProtKB-SubCell"/>
</dbReference>
<protein>
    <recommendedName>
        <fullName evidence="5">Solute carrier family 2, facilitated glucose transporter member 5</fullName>
    </recommendedName>
    <alternativeName>
        <fullName evidence="13">Fructose transporter</fullName>
    </alternativeName>
    <alternativeName>
        <fullName evidence="12">Glucose transporter type 5, small intestine</fullName>
    </alternativeName>
</protein>
<feature type="transmembrane region" description="Helical" evidence="15">
    <location>
        <begin position="158"/>
        <end position="177"/>
    </location>
</feature>
<dbReference type="PRINTS" id="PR00171">
    <property type="entry name" value="SUGRTRNSPORT"/>
</dbReference>
<evidence type="ECO:0000256" key="5">
    <source>
        <dbReference type="ARBA" id="ARBA00015973"/>
    </source>
</evidence>
<comment type="subcellular location">
    <subcellularLocation>
        <location evidence="2">Cell membrane</location>
        <location evidence="2">Sarcolemma</location>
    </subcellularLocation>
    <subcellularLocation>
        <location evidence="3">Cell membrane</location>
        <topology evidence="3">Multi-pass membrane protein</topology>
    </subcellularLocation>
</comment>
<sequence>MVHALTVLVDSPVLIVAILISGIGGTFQYGFQISSLNSPSPFIKELINATCLQHHGLSLEHWQLSLIWSFIVSTFCIGGLLGSLCAGRLVATYGRKRCLLLNNLVAMCGAVLMVLSKTAMSFEMILVARLIYGINAGISLPVHTMYLTECAPKRLRGMVGFSVTTFGSMGKFVGQLLGISELLGTEERWIWLLAFSGFTGFLQLLILPFLPESPRFLLLERGDQQGCEKAIHKLWGRRTDHRKEVEEMLVEHAALKGMQNRGVTDLLFDRSMRWQLLTVLVTAVTMQLSGMNAVYLYALDVFRAAGIPEHQLRYASLGTGMCEFCTSIAFVMVVESTGKKMLIVRGYLCMAATLGLLTLTLYLQNYVSWMPYCSMILIFLFIFFISSGPAGVTAPLPGEIFPQSLKAAGFTIACTLNWLGLFLVGMVFPIIVEHLDYFCFLIFLVFCLFAGLFVWRNVPETKNRTVLEITAEFQRIHNPAAPTMDAKADQLEANNNHSSLSTRL</sequence>
<dbReference type="InterPro" id="IPR020846">
    <property type="entry name" value="MFS_dom"/>
</dbReference>
<evidence type="ECO:0000313" key="17">
    <source>
        <dbReference type="Proteomes" id="UP000504632"/>
    </source>
</evidence>
<evidence type="ECO:0000256" key="7">
    <source>
        <dbReference type="ARBA" id="ARBA00022475"/>
    </source>
</evidence>
<evidence type="ECO:0000256" key="11">
    <source>
        <dbReference type="ARBA" id="ARBA00023136"/>
    </source>
</evidence>
<feature type="transmembrane region" description="Helical" evidence="15">
    <location>
        <begin position="314"/>
        <end position="334"/>
    </location>
</feature>
<dbReference type="Gene3D" id="1.20.1250.20">
    <property type="entry name" value="MFS general substrate transporter like domains"/>
    <property type="match status" value="1"/>
</dbReference>
<evidence type="ECO:0000256" key="6">
    <source>
        <dbReference type="ARBA" id="ARBA00022448"/>
    </source>
</evidence>
<dbReference type="AlphaFoldDB" id="A0A6J2UY14"/>
<dbReference type="Pfam" id="PF00083">
    <property type="entry name" value="Sugar_tr"/>
    <property type="match status" value="1"/>
</dbReference>
<dbReference type="GO" id="GO:0005353">
    <property type="term" value="F:fructose transmembrane transporter activity"/>
    <property type="evidence" value="ECO:0007669"/>
    <property type="project" value="UniProtKB-ARBA"/>
</dbReference>
<dbReference type="GO" id="GO:0046323">
    <property type="term" value="P:D-glucose import"/>
    <property type="evidence" value="ECO:0007669"/>
    <property type="project" value="TreeGrafter"/>
</dbReference>
<dbReference type="Proteomes" id="UP000504632">
    <property type="component" value="Chromosome 3"/>
</dbReference>
<keyword evidence="6 14" id="KW-0813">Transport</keyword>
<comment type="similarity">
    <text evidence="4">Belongs to the major facilitator superfamily. Sugar transporter (TC 2.A.1.1) family. Glucose transporter subfamily.</text>
</comment>
<dbReference type="GeneID" id="115807223"/>
<feature type="transmembrane region" description="Helical" evidence="15">
    <location>
        <begin position="346"/>
        <end position="363"/>
    </location>
</feature>
<feature type="transmembrane region" description="Helical" evidence="15">
    <location>
        <begin position="276"/>
        <end position="298"/>
    </location>
</feature>
<dbReference type="PROSITE" id="PS50850">
    <property type="entry name" value="MFS"/>
    <property type="match status" value="1"/>
</dbReference>
<comment type="catalytic activity">
    <reaction evidence="1">
        <text>D-fructose(out) = D-fructose(in)</text>
        <dbReference type="Rhea" id="RHEA:60372"/>
        <dbReference type="ChEBI" id="CHEBI:37721"/>
    </reaction>
</comment>
<dbReference type="GO" id="GO:0070837">
    <property type="term" value="P:dehydroascorbic acid transport"/>
    <property type="evidence" value="ECO:0007669"/>
    <property type="project" value="TreeGrafter"/>
</dbReference>
<dbReference type="InterPro" id="IPR045263">
    <property type="entry name" value="GLUT"/>
</dbReference>
<feature type="transmembrane region" description="Helical" evidence="15">
    <location>
        <begin position="12"/>
        <end position="31"/>
    </location>
</feature>
<feature type="transmembrane region" description="Helical" evidence="15">
    <location>
        <begin position="66"/>
        <end position="87"/>
    </location>
</feature>
<keyword evidence="7" id="KW-1003">Cell membrane</keyword>
<evidence type="ECO:0000256" key="1">
    <source>
        <dbReference type="ARBA" id="ARBA00000590"/>
    </source>
</evidence>
<feature type="transmembrane region" description="Helical" evidence="15">
    <location>
        <begin position="437"/>
        <end position="455"/>
    </location>
</feature>
<feature type="transmembrane region" description="Helical" evidence="15">
    <location>
        <begin position="189"/>
        <end position="210"/>
    </location>
</feature>
<dbReference type="OrthoDB" id="4540492at2759"/>
<dbReference type="GO" id="GO:0055056">
    <property type="term" value="F:D-glucose transmembrane transporter activity"/>
    <property type="evidence" value="ECO:0007669"/>
    <property type="project" value="TreeGrafter"/>
</dbReference>
<feature type="transmembrane region" description="Helical" evidence="15">
    <location>
        <begin position="126"/>
        <end position="146"/>
    </location>
</feature>
<keyword evidence="17" id="KW-1185">Reference proteome</keyword>
<accession>A0A6J2UY14</accession>
<dbReference type="InterPro" id="IPR005829">
    <property type="entry name" value="Sugar_transporter_CS"/>
</dbReference>
<reference evidence="18" key="1">
    <citation type="submission" date="2025-08" db="UniProtKB">
        <authorList>
            <consortium name="RefSeq"/>
        </authorList>
    </citation>
    <scope>IDENTIFICATION</scope>
</reference>
<evidence type="ECO:0000313" key="18">
    <source>
        <dbReference type="RefSeq" id="XP_030623951.1"/>
    </source>
</evidence>
<feature type="transmembrane region" description="Helical" evidence="15">
    <location>
        <begin position="407"/>
        <end position="431"/>
    </location>
</feature>
<name>A0A6J2UY14_CHACN</name>
<dbReference type="InterPro" id="IPR005828">
    <property type="entry name" value="MFS_sugar_transport-like"/>
</dbReference>
<dbReference type="PANTHER" id="PTHR23503">
    <property type="entry name" value="SOLUTE CARRIER FAMILY 2"/>
    <property type="match status" value="1"/>
</dbReference>
<dbReference type="FunFam" id="1.20.1250.20:FF:001511">
    <property type="entry name" value="Solute carrier family 2, facilitated glucose transporter member 5"/>
    <property type="match status" value="1"/>
</dbReference>